<proteinExistence type="predicted"/>
<evidence type="ECO:0000313" key="1">
    <source>
        <dbReference type="EMBL" id="KAH8011815.1"/>
    </source>
</evidence>
<protein>
    <submittedName>
        <fullName evidence="1">Uncharacterized protein</fullName>
    </submittedName>
</protein>
<comment type="caution">
    <text evidence="1">The sequence shown here is derived from an EMBL/GenBank/DDBJ whole genome shotgun (WGS) entry which is preliminary data.</text>
</comment>
<accession>A0ACB8FXR8</accession>
<organism evidence="1 2">
    <name type="scientific">Sphaerodactylus townsendi</name>
    <dbReference type="NCBI Taxonomy" id="933632"/>
    <lineage>
        <taxon>Eukaryota</taxon>
        <taxon>Metazoa</taxon>
        <taxon>Chordata</taxon>
        <taxon>Craniata</taxon>
        <taxon>Vertebrata</taxon>
        <taxon>Euteleostomi</taxon>
        <taxon>Lepidosauria</taxon>
        <taxon>Squamata</taxon>
        <taxon>Bifurcata</taxon>
        <taxon>Gekkota</taxon>
        <taxon>Sphaerodactylidae</taxon>
        <taxon>Sphaerodactylus</taxon>
    </lineage>
</organism>
<keyword evidence="2" id="KW-1185">Reference proteome</keyword>
<gene>
    <name evidence="1" type="ORF">K3G42_009541</name>
</gene>
<dbReference type="EMBL" id="CM037626">
    <property type="protein sequence ID" value="KAH8011815.1"/>
    <property type="molecule type" value="Genomic_DNA"/>
</dbReference>
<sequence>MQSSNPAAPALHLLTSYFIDSILGSRSAAAQHGGDPAEPGKPSPGRLLAEEKLAFPADDEEEAAGEGDCDGLEERRASDTSASDTSAAVPAAAVEAAGPGQLKRKQRRYRTTFSNFQLEELERAFRKSHYPDVFTR</sequence>
<name>A0ACB8FXR8_9SAUR</name>
<reference evidence="1" key="1">
    <citation type="submission" date="2021-08" db="EMBL/GenBank/DDBJ databases">
        <title>The first chromosome-level gecko genome reveals the dynamic sex chromosomes of Neotropical dwarf geckos (Sphaerodactylidae: Sphaerodactylus).</title>
        <authorList>
            <person name="Pinto B.J."/>
            <person name="Keating S.E."/>
            <person name="Gamble T."/>
        </authorList>
    </citation>
    <scope>NUCLEOTIDE SEQUENCE</scope>
    <source>
        <strain evidence="1">TG3544</strain>
    </source>
</reference>
<evidence type="ECO:0000313" key="2">
    <source>
        <dbReference type="Proteomes" id="UP000827872"/>
    </source>
</evidence>
<dbReference type="Proteomes" id="UP000827872">
    <property type="component" value="Linkage Group LG13"/>
</dbReference>